<dbReference type="Gene3D" id="1.10.287.460">
    <property type="entry name" value="Peptidyl-prolyl cis-trans isomerase, FKBP-type, N-terminal domain"/>
    <property type="match status" value="1"/>
</dbReference>
<reference evidence="10" key="1">
    <citation type="submission" date="2016-10" db="EMBL/GenBank/DDBJ databases">
        <authorList>
            <person name="Varghese N."/>
            <person name="Submissions S."/>
        </authorList>
    </citation>
    <scope>NUCLEOTIDE SEQUENCE [LARGE SCALE GENOMIC DNA]</scope>
    <source>
        <strain evidence="10">DSM 18887</strain>
    </source>
</reference>
<evidence type="ECO:0000256" key="6">
    <source>
        <dbReference type="PROSITE-ProRule" id="PRU00277"/>
    </source>
</evidence>
<dbReference type="Pfam" id="PF00254">
    <property type="entry name" value="FKBP_C"/>
    <property type="match status" value="1"/>
</dbReference>
<dbReference type="EC" id="5.2.1.8" evidence="7"/>
<sequence>MKKTLVAVAVASIVLVGCGPDKDDKAVAKVEKPYSLETDQQKLGYSLGLMLGERLKADVAELDVDALRRAVETVYSGEEPLLKPDEVEATMMAFQKKKMEEKQAEFNKLADENLKKGEAFLAENGKKEGVITTESGLQYEELTAGEGASPKPEDTVKVHYRGSLISGTDFDSSYSRGEPVSFPLNGVIPGWTEGLQLMKVGGKARLVLPADLAYGPGGMGDAIGPNETLVFEVELLDINPSE</sequence>
<evidence type="ECO:0000256" key="3">
    <source>
        <dbReference type="ARBA" id="ARBA00022729"/>
    </source>
</evidence>
<dbReference type="AlphaFoldDB" id="A0A1H9M6K4"/>
<dbReference type="EMBL" id="FOGB01000022">
    <property type="protein sequence ID" value="SER19097.1"/>
    <property type="molecule type" value="Genomic_DNA"/>
</dbReference>
<feature type="domain" description="PPIase FKBP-type" evidence="8">
    <location>
        <begin position="153"/>
        <end position="239"/>
    </location>
</feature>
<dbReference type="InterPro" id="IPR000774">
    <property type="entry name" value="PPIase_FKBP_N"/>
</dbReference>
<dbReference type="GO" id="GO:0006457">
    <property type="term" value="P:protein folding"/>
    <property type="evidence" value="ECO:0007669"/>
    <property type="project" value="InterPro"/>
</dbReference>
<evidence type="ECO:0000256" key="5">
    <source>
        <dbReference type="ARBA" id="ARBA00023235"/>
    </source>
</evidence>
<dbReference type="RefSeq" id="WP_091362149.1">
    <property type="nucleotide sequence ID" value="NZ_AP025284.1"/>
</dbReference>
<dbReference type="Pfam" id="PF01346">
    <property type="entry name" value="FKBP_N"/>
    <property type="match status" value="1"/>
</dbReference>
<proteinExistence type="inferred from homology"/>
<dbReference type="GO" id="GO:0016020">
    <property type="term" value="C:membrane"/>
    <property type="evidence" value="ECO:0007669"/>
    <property type="project" value="InterPro"/>
</dbReference>
<dbReference type="PROSITE" id="PS50059">
    <property type="entry name" value="FKBP_PPIASE"/>
    <property type="match status" value="1"/>
</dbReference>
<dbReference type="STRING" id="355243.SAMN03080615_04276"/>
<evidence type="ECO:0000256" key="2">
    <source>
        <dbReference type="ARBA" id="ARBA00006577"/>
    </source>
</evidence>
<keyword evidence="10" id="KW-1185">Reference proteome</keyword>
<dbReference type="PRINTS" id="PR01730">
    <property type="entry name" value="INFPOTNTIATR"/>
</dbReference>
<dbReference type="Proteomes" id="UP000198749">
    <property type="component" value="Unassembled WGS sequence"/>
</dbReference>
<dbReference type="PANTHER" id="PTHR43811:SF19">
    <property type="entry name" value="39 KDA FK506-BINDING NUCLEAR PROTEIN"/>
    <property type="match status" value="1"/>
</dbReference>
<dbReference type="FunFam" id="3.10.50.40:FF:000006">
    <property type="entry name" value="Peptidyl-prolyl cis-trans isomerase"/>
    <property type="match status" value="1"/>
</dbReference>
<dbReference type="PANTHER" id="PTHR43811">
    <property type="entry name" value="FKBP-TYPE PEPTIDYL-PROLYL CIS-TRANS ISOMERASE FKPA"/>
    <property type="match status" value="1"/>
</dbReference>
<comment type="catalytic activity">
    <reaction evidence="1 6 7">
        <text>[protein]-peptidylproline (omega=180) = [protein]-peptidylproline (omega=0)</text>
        <dbReference type="Rhea" id="RHEA:16237"/>
        <dbReference type="Rhea" id="RHEA-COMP:10747"/>
        <dbReference type="Rhea" id="RHEA-COMP:10748"/>
        <dbReference type="ChEBI" id="CHEBI:83833"/>
        <dbReference type="ChEBI" id="CHEBI:83834"/>
        <dbReference type="EC" id="5.2.1.8"/>
    </reaction>
</comment>
<keyword evidence="5 6" id="KW-0413">Isomerase</keyword>
<dbReference type="InterPro" id="IPR036944">
    <property type="entry name" value="PPIase_FKBP_N_sf"/>
</dbReference>
<evidence type="ECO:0000313" key="9">
    <source>
        <dbReference type="EMBL" id="SER19097.1"/>
    </source>
</evidence>
<evidence type="ECO:0000256" key="4">
    <source>
        <dbReference type="ARBA" id="ARBA00023110"/>
    </source>
</evidence>
<evidence type="ECO:0000256" key="1">
    <source>
        <dbReference type="ARBA" id="ARBA00000971"/>
    </source>
</evidence>
<organism evidence="9 10">
    <name type="scientific">Amphritea atlantica</name>
    <dbReference type="NCBI Taxonomy" id="355243"/>
    <lineage>
        <taxon>Bacteria</taxon>
        <taxon>Pseudomonadati</taxon>
        <taxon>Pseudomonadota</taxon>
        <taxon>Gammaproteobacteria</taxon>
        <taxon>Oceanospirillales</taxon>
        <taxon>Oceanospirillaceae</taxon>
        <taxon>Amphritea</taxon>
    </lineage>
</organism>
<dbReference type="InterPro" id="IPR008104">
    <property type="entry name" value="INFPOTNTIATR"/>
</dbReference>
<dbReference type="InterPro" id="IPR046357">
    <property type="entry name" value="PPIase_dom_sf"/>
</dbReference>
<dbReference type="SUPFAM" id="SSF54534">
    <property type="entry name" value="FKBP-like"/>
    <property type="match status" value="1"/>
</dbReference>
<evidence type="ECO:0000256" key="7">
    <source>
        <dbReference type="RuleBase" id="RU003915"/>
    </source>
</evidence>
<evidence type="ECO:0000313" key="10">
    <source>
        <dbReference type="Proteomes" id="UP000198749"/>
    </source>
</evidence>
<comment type="similarity">
    <text evidence="2 7">Belongs to the FKBP-type PPIase family.</text>
</comment>
<keyword evidence="4 6" id="KW-0697">Rotamase</keyword>
<dbReference type="PROSITE" id="PS51257">
    <property type="entry name" value="PROKAR_LIPOPROTEIN"/>
    <property type="match status" value="1"/>
</dbReference>
<protein>
    <recommendedName>
        <fullName evidence="7">Peptidyl-prolyl cis-trans isomerase</fullName>
        <ecNumber evidence="7">5.2.1.8</ecNumber>
    </recommendedName>
</protein>
<keyword evidence="3" id="KW-0732">Signal</keyword>
<dbReference type="InterPro" id="IPR001179">
    <property type="entry name" value="PPIase_FKBP_dom"/>
</dbReference>
<dbReference type="Gene3D" id="3.10.50.40">
    <property type="match status" value="1"/>
</dbReference>
<evidence type="ECO:0000259" key="8">
    <source>
        <dbReference type="PROSITE" id="PS50059"/>
    </source>
</evidence>
<name>A0A1H9M6K4_9GAMM</name>
<gene>
    <name evidence="9" type="ORF">SAMN03080615_04276</name>
</gene>
<dbReference type="OrthoDB" id="9814548at2"/>
<dbReference type="GO" id="GO:0003755">
    <property type="term" value="F:peptidyl-prolyl cis-trans isomerase activity"/>
    <property type="evidence" value="ECO:0007669"/>
    <property type="project" value="UniProtKB-UniRule"/>
</dbReference>
<accession>A0A1H9M6K4</accession>